<proteinExistence type="predicted"/>
<dbReference type="OrthoDB" id="3354175at2759"/>
<evidence type="ECO:0000313" key="2">
    <source>
        <dbReference type="EMBL" id="GJE97188.1"/>
    </source>
</evidence>
<dbReference type="AlphaFoldDB" id="A0A9P3GJS3"/>
<feature type="transmembrane region" description="Helical" evidence="1">
    <location>
        <begin position="171"/>
        <end position="192"/>
    </location>
</feature>
<accession>A0A9P3GJS3</accession>
<feature type="transmembrane region" description="Helical" evidence="1">
    <location>
        <begin position="49"/>
        <end position="67"/>
    </location>
</feature>
<keyword evidence="1" id="KW-0812">Transmembrane</keyword>
<comment type="caution">
    <text evidence="2">The sequence shown here is derived from an EMBL/GenBank/DDBJ whole genome shotgun (WGS) entry which is preliminary data.</text>
</comment>
<organism evidence="2 3">
    <name type="scientific">Phanerochaete sordida</name>
    <dbReference type="NCBI Taxonomy" id="48140"/>
    <lineage>
        <taxon>Eukaryota</taxon>
        <taxon>Fungi</taxon>
        <taxon>Dikarya</taxon>
        <taxon>Basidiomycota</taxon>
        <taxon>Agaricomycotina</taxon>
        <taxon>Agaricomycetes</taxon>
        <taxon>Polyporales</taxon>
        <taxon>Phanerochaetaceae</taxon>
        <taxon>Phanerochaete</taxon>
    </lineage>
</organism>
<dbReference type="Proteomes" id="UP000703269">
    <property type="component" value="Unassembled WGS sequence"/>
</dbReference>
<feature type="transmembrane region" description="Helical" evidence="1">
    <location>
        <begin position="212"/>
        <end position="234"/>
    </location>
</feature>
<name>A0A9P3GJS3_9APHY</name>
<dbReference type="EMBL" id="BPQB01000068">
    <property type="protein sequence ID" value="GJE97188.1"/>
    <property type="molecule type" value="Genomic_DNA"/>
</dbReference>
<feature type="transmembrane region" description="Helical" evidence="1">
    <location>
        <begin position="246"/>
        <end position="264"/>
    </location>
</feature>
<gene>
    <name evidence="2" type="ORF">PsYK624_134010</name>
</gene>
<keyword evidence="1" id="KW-1133">Transmembrane helix</keyword>
<protein>
    <submittedName>
        <fullName evidence="2">Uncharacterized protein</fullName>
    </submittedName>
</protein>
<evidence type="ECO:0000313" key="3">
    <source>
        <dbReference type="Proteomes" id="UP000703269"/>
    </source>
</evidence>
<reference evidence="2 3" key="1">
    <citation type="submission" date="2021-08" db="EMBL/GenBank/DDBJ databases">
        <title>Draft Genome Sequence of Phanerochaete sordida strain YK-624.</title>
        <authorList>
            <person name="Mori T."/>
            <person name="Dohra H."/>
            <person name="Suzuki T."/>
            <person name="Kawagishi H."/>
            <person name="Hirai H."/>
        </authorList>
    </citation>
    <scope>NUCLEOTIDE SEQUENCE [LARGE SCALE GENOMIC DNA]</scope>
    <source>
        <strain evidence="2 3">YK-624</strain>
    </source>
</reference>
<sequence>MAAQLPLNQAFIVSIWVEAVLYGFLAALTLASVYVNVSLRQHQNAHSRIMFAVGLVMWGIATAHIGVNCYRLVQGYVIHAGEPGGAEAWLGLLSSWSHIAKDVLLATQEILGDAVAVYRTWILWNQDWRILCPLTILLIADAVSGYSVCATYTQVTGVNIFDKKLESWIPAFYALSFAQSLLTTGLMAYRIWSSDRRSLKYRLNKQGLMPYLRILVESAALQLILELIALIFYAASMNAQYVVTEMLTPAVGITFNAITIRIALRSSEAFMNMKSSSRPRASEFAGPAQTIGGTTIPMRPITISIRQDMETDGRSDGGDERDQK</sequence>
<keyword evidence="1" id="KW-0472">Membrane</keyword>
<keyword evidence="3" id="KW-1185">Reference proteome</keyword>
<feature type="transmembrane region" description="Helical" evidence="1">
    <location>
        <begin position="12"/>
        <end position="37"/>
    </location>
</feature>
<evidence type="ECO:0000256" key="1">
    <source>
        <dbReference type="SAM" id="Phobius"/>
    </source>
</evidence>